<evidence type="ECO:0000313" key="2">
    <source>
        <dbReference type="EMBL" id="OGH68546.1"/>
    </source>
</evidence>
<accession>A0A1F6MA92</accession>
<sequence>MVVIQKVLSFRAALVGAILVSAFFLSFWQIQQAFGYGGGGGGSPAPTVSPSTPGAALVVVINKGAATTGNTSVSLNVPQASADQMAVSNRADFSNAAWQPYDGEFDWTLEPGDGTKTVYVKFRDSSTGKSTTVYTGSIQLVSAGQVTPPVQVPASLDEVSEDINKDGVIDEKDLSLLIGQQSESCPLDTRMAYKTNGSRSVYYVTLSCTKRPFNNPRVFFSYFSSWNDVKITTEAELSKIPADALGFMPWGSKYDPKYGALVKTVNDPKVYLLLNGNKHWITSEQLFATLGYKWEWVEDIADSLLDKYVSAGEITVSDSHPNGTLVKYANSAKVYRLVDGKKSHVTNQAVFERLGYRLDRIVVISDSETYEDGPDIQ</sequence>
<keyword evidence="1" id="KW-1133">Transmembrane helix</keyword>
<evidence type="ECO:0000256" key="1">
    <source>
        <dbReference type="SAM" id="Phobius"/>
    </source>
</evidence>
<proteinExistence type="predicted"/>
<organism evidence="2 3">
    <name type="scientific">Candidatus Magasanikbacteria bacterium RIFCSPHIGHO2_02_FULL_47_14</name>
    <dbReference type="NCBI Taxonomy" id="1798680"/>
    <lineage>
        <taxon>Bacteria</taxon>
        <taxon>Candidatus Magasanikiibacteriota</taxon>
    </lineage>
</organism>
<evidence type="ECO:0008006" key="4">
    <source>
        <dbReference type="Google" id="ProtNLM"/>
    </source>
</evidence>
<keyword evidence="1" id="KW-0812">Transmembrane</keyword>
<dbReference type="PROSITE" id="PS00018">
    <property type="entry name" value="EF_HAND_1"/>
    <property type="match status" value="1"/>
</dbReference>
<dbReference type="EMBL" id="MFQB01000012">
    <property type="protein sequence ID" value="OGH68546.1"/>
    <property type="molecule type" value="Genomic_DNA"/>
</dbReference>
<evidence type="ECO:0000313" key="3">
    <source>
        <dbReference type="Proteomes" id="UP000176282"/>
    </source>
</evidence>
<feature type="transmembrane region" description="Helical" evidence="1">
    <location>
        <begin position="12"/>
        <end position="30"/>
    </location>
</feature>
<protein>
    <recommendedName>
        <fullName evidence="4">EF-hand domain-containing protein</fullName>
    </recommendedName>
</protein>
<reference evidence="2 3" key="1">
    <citation type="journal article" date="2016" name="Nat. Commun.">
        <title>Thousands of microbial genomes shed light on interconnected biogeochemical processes in an aquifer system.</title>
        <authorList>
            <person name="Anantharaman K."/>
            <person name="Brown C.T."/>
            <person name="Hug L.A."/>
            <person name="Sharon I."/>
            <person name="Castelle C.J."/>
            <person name="Probst A.J."/>
            <person name="Thomas B.C."/>
            <person name="Singh A."/>
            <person name="Wilkins M.J."/>
            <person name="Karaoz U."/>
            <person name="Brodie E.L."/>
            <person name="Williams K.H."/>
            <person name="Hubbard S.S."/>
            <person name="Banfield J.F."/>
        </authorList>
    </citation>
    <scope>NUCLEOTIDE SEQUENCE [LARGE SCALE GENOMIC DNA]</scope>
</reference>
<gene>
    <name evidence="2" type="ORF">A3J66_03055</name>
</gene>
<name>A0A1F6MA92_9BACT</name>
<keyword evidence="1" id="KW-0472">Membrane</keyword>
<dbReference type="STRING" id="1798680.A3J66_03055"/>
<dbReference type="InterPro" id="IPR018247">
    <property type="entry name" value="EF_Hand_1_Ca_BS"/>
</dbReference>
<dbReference type="AlphaFoldDB" id="A0A1F6MA92"/>
<comment type="caution">
    <text evidence="2">The sequence shown here is derived from an EMBL/GenBank/DDBJ whole genome shotgun (WGS) entry which is preliminary data.</text>
</comment>
<dbReference type="Proteomes" id="UP000176282">
    <property type="component" value="Unassembled WGS sequence"/>
</dbReference>